<keyword evidence="3" id="KW-1185">Reference proteome</keyword>
<gene>
    <name evidence="2" type="ORF">FLONG3_5142</name>
</gene>
<dbReference type="Pfam" id="PF00069">
    <property type="entry name" value="Pkinase"/>
    <property type="match status" value="1"/>
</dbReference>
<dbReference type="InterPro" id="IPR000719">
    <property type="entry name" value="Prot_kinase_dom"/>
</dbReference>
<dbReference type="Proteomes" id="UP000266234">
    <property type="component" value="Unassembled WGS sequence"/>
</dbReference>
<dbReference type="Gene3D" id="3.30.200.20">
    <property type="entry name" value="Phosphorylase Kinase, domain 1"/>
    <property type="match status" value="1"/>
</dbReference>
<dbReference type="GO" id="GO:0005524">
    <property type="term" value="F:ATP binding"/>
    <property type="evidence" value="ECO:0007669"/>
    <property type="project" value="InterPro"/>
</dbReference>
<dbReference type="InterPro" id="IPR011009">
    <property type="entry name" value="Kinase-like_dom_sf"/>
</dbReference>
<dbReference type="Gene3D" id="1.10.510.10">
    <property type="entry name" value="Transferase(Phosphotransferase) domain 1"/>
    <property type="match status" value="1"/>
</dbReference>
<protein>
    <submittedName>
        <fullName evidence="2">Heterokaryon incompatibility het-6</fullName>
    </submittedName>
</protein>
<dbReference type="InterPro" id="IPR010730">
    <property type="entry name" value="HET"/>
</dbReference>
<proteinExistence type="predicted"/>
<evidence type="ECO:0000313" key="2">
    <source>
        <dbReference type="EMBL" id="RGP76702.1"/>
    </source>
</evidence>
<dbReference type="STRING" id="694270.A0A395SXA8"/>
<name>A0A395SXA8_9HYPO</name>
<organism evidence="2 3">
    <name type="scientific">Fusarium longipes</name>
    <dbReference type="NCBI Taxonomy" id="694270"/>
    <lineage>
        <taxon>Eukaryota</taxon>
        <taxon>Fungi</taxon>
        <taxon>Dikarya</taxon>
        <taxon>Ascomycota</taxon>
        <taxon>Pezizomycotina</taxon>
        <taxon>Sordariomycetes</taxon>
        <taxon>Hypocreomycetidae</taxon>
        <taxon>Hypocreales</taxon>
        <taxon>Nectriaceae</taxon>
        <taxon>Fusarium</taxon>
    </lineage>
</organism>
<feature type="domain" description="Protein kinase" evidence="1">
    <location>
        <begin position="1070"/>
        <end position="1430"/>
    </location>
</feature>
<dbReference type="EMBL" id="PXOG01000111">
    <property type="protein sequence ID" value="RGP76702.1"/>
    <property type="molecule type" value="Genomic_DNA"/>
</dbReference>
<reference evidence="2 3" key="1">
    <citation type="journal article" date="2018" name="PLoS Pathog.">
        <title>Evolution of structural diversity of trichothecenes, a family of toxins produced by plant pathogenic and entomopathogenic fungi.</title>
        <authorList>
            <person name="Proctor R.H."/>
            <person name="McCormick S.P."/>
            <person name="Kim H.S."/>
            <person name="Cardoza R.E."/>
            <person name="Stanley A.M."/>
            <person name="Lindo L."/>
            <person name="Kelly A."/>
            <person name="Brown D.W."/>
            <person name="Lee T."/>
            <person name="Vaughan M.M."/>
            <person name="Alexander N.J."/>
            <person name="Busman M."/>
            <person name="Gutierrez S."/>
        </authorList>
    </citation>
    <scope>NUCLEOTIDE SEQUENCE [LARGE SCALE GENOMIC DNA]</scope>
    <source>
        <strain evidence="2 3">NRRL 20695</strain>
    </source>
</reference>
<dbReference type="SMART" id="SM00220">
    <property type="entry name" value="S_TKc"/>
    <property type="match status" value="1"/>
</dbReference>
<dbReference type="PANTHER" id="PTHR24148:SF73">
    <property type="entry name" value="HET DOMAIN PROTEIN (AFU_ORTHOLOGUE AFUA_8G01020)"/>
    <property type="match status" value="1"/>
</dbReference>
<dbReference type="SUPFAM" id="SSF56112">
    <property type="entry name" value="Protein kinase-like (PK-like)"/>
    <property type="match status" value="1"/>
</dbReference>
<dbReference type="GO" id="GO:0004672">
    <property type="term" value="F:protein kinase activity"/>
    <property type="evidence" value="ECO:0007669"/>
    <property type="project" value="InterPro"/>
</dbReference>
<dbReference type="PANTHER" id="PTHR24148">
    <property type="entry name" value="ANKYRIN REPEAT DOMAIN-CONTAINING PROTEIN 39 HOMOLOG-RELATED"/>
    <property type="match status" value="1"/>
</dbReference>
<sequence>MMHNWHPPHCRRSDVVIYDGLGIPVCMDCGEVAQPFDVGKDQRNELDIPQGPKRSSMQLTWPPSVDYTGQPYIFNKDKSLVKALELHLDQPCYPHGSINATTHSSSSIDEWPSQTSFDNQPAYKQLQGTKIRVLKLSKGRFADPLHGYLETIDLHSEEPKTDEPSILLPDDDRNRTLYEALSYTWATISGNRQKDHTIFIGKSWNMLPITENCFDALKNCRLEDEDRYLWIDSICINQSDISERTHQVGLMKDIYSAASRVLIYLSVDHAGGNSTAFIDDPEILCHNPYFSRIWVVQEIASAKKAIVLYKQKSMGWDFFHANLQRLMTRKWVRHFGRAKQLDDAESFLALLEDTWDCIATDPRDKVFALLGLWKASPEPDYTLSPQVVYTGLASRFVTDKLTKLAGRVLDMASQGHSMTGLPSWVPDWSVKSQQLNRRAWTKTSFLPNVITSSGPSKKQRFRVHRGTGSLCVVAAEIDVLAPYLYNGFRVTADGMTTATVGQVQVSLPLHVASRCEPTDRIFEVHEYEFFLILRKKADTHIYTFIGLCDYQLSATAWAPKVDAIRYLSDWAWLLGGQRTWTWSKLANWEATHKCWLTLKEQRRLERRIYLRRIICKAHFLKQIGDLTEATRQLFNNYHCEPDRLSRFFSRRYTTIYQQWRVADDLQTSLQQAYRSKIQDTFRGYKSLAPSPESLETIQLDPSMWLPISSHWFHWTEHYGKDQLYSYYSPLAACIAKHIPLPPLNLVDTPENRLSTFLDADLETGLRQLQFVAHNYPLRTPENIQKSRSYPLNTPHGHSFKTEYLDAFLRWISKPWSPSVEALGSNFNLNSLLVWEAMFNEWDGIHTNISVIHKKLDKNFDEHIASSSTSSGSDTAFTRFFNLIYREQFELLWLFVFHNSDSLNKAVEKFPLFNIGAEFARVFWWRFYRSIDKVYQTLGKELPTDDEIERQWGECLNWLAQKKSQSVVTNLNLPYLELRRRLVYSEDELNDRWQSDFFGKLNRYGSFVSTRPDNTRNDAYSEIEESFTEEQLSQIVHSEIERRRLAETVFAFLFDETRTDQEPPQSGYTVFEALVINGQFPVFDINIGDEWRQQAEKWRAVEADGRYVAIKIQEAKTGGMHELKLLQTLSDLNPDHPGSSHINSLLDHFTLVGPNGSHNCIVLEILGPSVRDIAYYRRLPSRIARRFAKQSLQALDLLSTNNIAHGDLYAKNIALVIPGLDSLNEDDFIAGLGKIETHAVTRIDGGPLADNVPTQVVRPATFPTRDSLLSCPSIKVIDFGEGFFGDSPPANLNTATSIRPPEMIFDEPVDYRVDLWSGGCLIFELVTGQPPFDIMMGDVCELVRQMLECLGEELPLRWQPRWHEMQNGRVLNNEGWTLQTWLEHIYFNSDRHYAEFTRDEIVAIGGAISRMLRFEPSLRAMPGEILEQDWLQ</sequence>
<dbReference type="PROSITE" id="PS50011">
    <property type="entry name" value="PROTEIN_KINASE_DOM"/>
    <property type="match status" value="1"/>
</dbReference>
<dbReference type="InterPro" id="IPR052895">
    <property type="entry name" value="HetReg/Transcr_Mod"/>
</dbReference>
<evidence type="ECO:0000259" key="1">
    <source>
        <dbReference type="PROSITE" id="PS50011"/>
    </source>
</evidence>
<dbReference type="OrthoDB" id="2157530at2759"/>
<dbReference type="Pfam" id="PF06985">
    <property type="entry name" value="HET"/>
    <property type="match status" value="1"/>
</dbReference>
<evidence type="ECO:0000313" key="3">
    <source>
        <dbReference type="Proteomes" id="UP000266234"/>
    </source>
</evidence>
<accession>A0A395SXA8</accession>
<comment type="caution">
    <text evidence="2">The sequence shown here is derived from an EMBL/GenBank/DDBJ whole genome shotgun (WGS) entry which is preliminary data.</text>
</comment>